<gene>
    <name evidence="1" type="ORF">SAMN05444276_102592</name>
</gene>
<accession>A0A1H2XQ28</accession>
<keyword evidence="2" id="KW-1185">Reference proteome</keyword>
<dbReference type="AlphaFoldDB" id="A0A1H2XQ28"/>
<organism evidence="1 2">
    <name type="scientific">Paracoccus sanguinis</name>
    <dbReference type="NCBI Taxonomy" id="1545044"/>
    <lineage>
        <taxon>Bacteria</taxon>
        <taxon>Pseudomonadati</taxon>
        <taxon>Pseudomonadota</taxon>
        <taxon>Alphaproteobacteria</taxon>
        <taxon>Rhodobacterales</taxon>
        <taxon>Paracoccaceae</taxon>
        <taxon>Paracoccus</taxon>
    </lineage>
</organism>
<dbReference type="Proteomes" id="UP000182944">
    <property type="component" value="Unassembled WGS sequence"/>
</dbReference>
<sequence>MPWTTARDAHRAGLLWPLRITHETLAAHIYLVHPPSFGEDAVAASFAALVAEVQDTRVPRA</sequence>
<protein>
    <recommendedName>
        <fullName evidence="3">LysR substrate-binding domain-containing protein</fullName>
    </recommendedName>
</protein>
<name>A0A1H2XQ28_9RHOB</name>
<proteinExistence type="predicted"/>
<evidence type="ECO:0008006" key="3">
    <source>
        <dbReference type="Google" id="ProtNLM"/>
    </source>
</evidence>
<reference evidence="2" key="1">
    <citation type="submission" date="2016-10" db="EMBL/GenBank/DDBJ databases">
        <authorList>
            <person name="Varghese N."/>
            <person name="Submissions S."/>
        </authorList>
    </citation>
    <scope>NUCLEOTIDE SEQUENCE [LARGE SCALE GENOMIC DNA]</scope>
    <source>
        <strain evidence="2">DSM 29303</strain>
    </source>
</reference>
<evidence type="ECO:0000313" key="1">
    <source>
        <dbReference type="EMBL" id="SDW94947.1"/>
    </source>
</evidence>
<dbReference type="RefSeq" id="WP_036730843.1">
    <property type="nucleotide sequence ID" value="NZ_FNNA01000002.1"/>
</dbReference>
<evidence type="ECO:0000313" key="2">
    <source>
        <dbReference type="Proteomes" id="UP000182944"/>
    </source>
</evidence>
<dbReference type="OrthoDB" id="7506954at2"/>
<dbReference type="EMBL" id="FNNA01000002">
    <property type="protein sequence ID" value="SDW94947.1"/>
    <property type="molecule type" value="Genomic_DNA"/>
</dbReference>